<evidence type="ECO:0000313" key="3">
    <source>
        <dbReference type="Proteomes" id="UP000663651"/>
    </source>
</evidence>
<keyword evidence="1" id="KW-0472">Membrane</keyword>
<gene>
    <name evidence="2" type="ORF">JZM60_10035</name>
</gene>
<name>A0ABX7Q032_9BACT</name>
<dbReference type="EMBL" id="CP071382">
    <property type="protein sequence ID" value="QSV44510.1"/>
    <property type="molecule type" value="Genomic_DNA"/>
</dbReference>
<reference evidence="2 3" key="1">
    <citation type="submission" date="2021-03" db="EMBL/GenBank/DDBJ databases">
        <title>Geobacter metallireducens gen. nov. sp. nov., a microorganism capable of coupling the complete oxidation of organic compounds to the reduction of iron and other metals.</title>
        <authorList>
            <person name="Li Y."/>
        </authorList>
    </citation>
    <scope>NUCLEOTIDE SEQUENCE [LARGE SCALE GENOMIC DNA]</scope>
    <source>
        <strain evidence="2 3">Jerry-YX</strain>
    </source>
</reference>
<evidence type="ECO:0000256" key="1">
    <source>
        <dbReference type="SAM" id="Phobius"/>
    </source>
</evidence>
<keyword evidence="1" id="KW-0812">Transmembrane</keyword>
<evidence type="ECO:0000313" key="2">
    <source>
        <dbReference type="EMBL" id="QSV44510.1"/>
    </source>
</evidence>
<dbReference type="RefSeq" id="WP_207162214.1">
    <property type="nucleotide sequence ID" value="NZ_CP071382.1"/>
</dbReference>
<proteinExistence type="predicted"/>
<evidence type="ECO:0008006" key="4">
    <source>
        <dbReference type="Google" id="ProtNLM"/>
    </source>
</evidence>
<organism evidence="2 3">
    <name type="scientific">Geobacter benzoatilyticus</name>
    <dbReference type="NCBI Taxonomy" id="2815309"/>
    <lineage>
        <taxon>Bacteria</taxon>
        <taxon>Pseudomonadati</taxon>
        <taxon>Thermodesulfobacteriota</taxon>
        <taxon>Desulfuromonadia</taxon>
        <taxon>Geobacterales</taxon>
        <taxon>Geobacteraceae</taxon>
        <taxon>Geobacter</taxon>
    </lineage>
</organism>
<keyword evidence="3" id="KW-1185">Reference proteome</keyword>
<keyword evidence="1" id="KW-1133">Transmembrane helix</keyword>
<feature type="transmembrane region" description="Helical" evidence="1">
    <location>
        <begin position="6"/>
        <end position="27"/>
    </location>
</feature>
<protein>
    <recommendedName>
        <fullName evidence="4">Lipoprotein</fullName>
    </recommendedName>
</protein>
<dbReference type="Proteomes" id="UP000663651">
    <property type="component" value="Chromosome"/>
</dbReference>
<sequence length="50" mass="5731">MREKILGILLVLFVICFAAIIIEETFLGGRKRRQLERKARSASASEPDQR</sequence>
<accession>A0ABX7Q032</accession>